<comment type="similarity">
    <text evidence="1 4">Belongs to the spermidine/spermine synthase family.</text>
</comment>
<dbReference type="PANTHER" id="PTHR11558">
    <property type="entry name" value="SPERMIDINE/SPERMINE SYNTHASE"/>
    <property type="match status" value="1"/>
</dbReference>
<dbReference type="Gene3D" id="3.40.50.150">
    <property type="entry name" value="Vaccinia Virus protein VP39"/>
    <property type="match status" value="2"/>
</dbReference>
<dbReference type="InterPro" id="IPR001045">
    <property type="entry name" value="Spermi_synthase"/>
</dbReference>
<dbReference type="NCBIfam" id="TIGR00417">
    <property type="entry name" value="speE"/>
    <property type="match status" value="1"/>
</dbReference>
<gene>
    <name evidence="6" type="ORF">B0A52_00437</name>
</gene>
<dbReference type="InterPro" id="IPR030374">
    <property type="entry name" value="PABS"/>
</dbReference>
<dbReference type="GO" id="GO:0005829">
    <property type="term" value="C:cytosol"/>
    <property type="evidence" value="ECO:0007669"/>
    <property type="project" value="TreeGrafter"/>
</dbReference>
<comment type="caution">
    <text evidence="6">The sequence shown here is derived from an EMBL/GenBank/DDBJ whole genome shotgun (WGS) entry which is preliminary data.</text>
</comment>
<dbReference type="InterPro" id="IPR030668">
    <property type="entry name" value="Spermi_synthase_euk"/>
</dbReference>
<dbReference type="GO" id="GO:0004766">
    <property type="term" value="F:spermidine synthase activity"/>
    <property type="evidence" value="ECO:0007669"/>
    <property type="project" value="TreeGrafter"/>
</dbReference>
<dbReference type="GO" id="GO:0008295">
    <property type="term" value="P:spermidine biosynthetic process"/>
    <property type="evidence" value="ECO:0007669"/>
    <property type="project" value="TreeGrafter"/>
</dbReference>
<dbReference type="OrthoDB" id="38125at2759"/>
<dbReference type="Pfam" id="PF17284">
    <property type="entry name" value="Spermine_synt_N"/>
    <property type="match status" value="1"/>
</dbReference>
<protein>
    <submittedName>
        <fullName evidence="6">Spermidine synthase</fullName>
    </submittedName>
</protein>
<feature type="active site" description="Proton acceptor" evidence="3">
    <location>
        <position position="166"/>
    </location>
</feature>
<dbReference type="EMBL" id="NAJM01000001">
    <property type="protein sequence ID" value="RVX76080.1"/>
    <property type="molecule type" value="Genomic_DNA"/>
</dbReference>
<dbReference type="AlphaFoldDB" id="A0A438NK04"/>
<dbReference type="FunFam" id="2.30.140.10:FF:000001">
    <property type="entry name" value="SPE3p Spermidine synthase"/>
    <property type="match status" value="1"/>
</dbReference>
<dbReference type="Gene3D" id="2.30.140.10">
    <property type="entry name" value="Spermidine synthase, tetramerisation domain"/>
    <property type="match status" value="1"/>
</dbReference>
<evidence type="ECO:0000256" key="4">
    <source>
        <dbReference type="RuleBase" id="RU003836"/>
    </source>
</evidence>
<proteinExistence type="inferred from homology"/>
<dbReference type="HAMAP" id="MF_00198">
    <property type="entry name" value="Spermidine_synth"/>
    <property type="match status" value="1"/>
</dbReference>
<dbReference type="InterPro" id="IPR037163">
    <property type="entry name" value="Spermidine_synt_N_sf"/>
</dbReference>
<dbReference type="InterPro" id="IPR035246">
    <property type="entry name" value="Spermidine_synt_N"/>
</dbReference>
<name>A0A438NK04_EXOME</name>
<accession>A0A438NK04</accession>
<dbReference type="Proteomes" id="UP000288859">
    <property type="component" value="Unassembled WGS sequence"/>
</dbReference>
<dbReference type="VEuPathDB" id="FungiDB:PV10_01580"/>
<dbReference type="PANTHER" id="PTHR11558:SF11">
    <property type="entry name" value="SPERMIDINE SYNTHASE"/>
    <property type="match status" value="1"/>
</dbReference>
<evidence type="ECO:0000256" key="3">
    <source>
        <dbReference type="PROSITE-ProRule" id="PRU00354"/>
    </source>
</evidence>
<organism evidence="6 7">
    <name type="scientific">Exophiala mesophila</name>
    <name type="common">Black yeast-like fungus</name>
    <dbReference type="NCBI Taxonomy" id="212818"/>
    <lineage>
        <taxon>Eukaryota</taxon>
        <taxon>Fungi</taxon>
        <taxon>Dikarya</taxon>
        <taxon>Ascomycota</taxon>
        <taxon>Pezizomycotina</taxon>
        <taxon>Eurotiomycetes</taxon>
        <taxon>Chaetothyriomycetidae</taxon>
        <taxon>Chaetothyriales</taxon>
        <taxon>Herpotrichiellaceae</taxon>
        <taxon>Exophiala</taxon>
    </lineage>
</organism>
<dbReference type="SUPFAM" id="SSF53335">
    <property type="entry name" value="S-adenosyl-L-methionine-dependent methyltransferases"/>
    <property type="match status" value="1"/>
</dbReference>
<sequence>MSEITHPTIKDGWFREISDMWPGQAMILKVNQVLHHEKSKYQDVLVFESSDHGTVLVLDNVIQCTERDEFSYQEMITHLAMNSHPNPKSVLVIGGGDGGVLREVVKHETVEKAILCDIDEAVIRVSKKYLPGMSIGYQHPAVETFIGDGFKFLADRKDEFDVIITDSSDPEGPAESLFQKPYFELLYGALKEGGVITTQGCALPSSPPTIVVEEQLCSSLPDTNCDNNLLTRVSLAENQWLHLPLITKLKKDCKEVFPVVEYAYTTIPTYPSGQIGFMVCCKDPSRNVKEPLRTWTPEEEEKLCRYYNKEIHKASFILPTFARKHLN</sequence>
<keyword evidence="3" id="KW-0620">Polyamine biosynthesis</keyword>
<dbReference type="PIRSF" id="PIRSF000502">
    <property type="entry name" value="Spermidine_synth"/>
    <property type="match status" value="1"/>
</dbReference>
<feature type="domain" description="PABS" evidence="5">
    <location>
        <begin position="11"/>
        <end position="282"/>
    </location>
</feature>
<evidence type="ECO:0000256" key="2">
    <source>
        <dbReference type="ARBA" id="ARBA00022679"/>
    </source>
</evidence>
<dbReference type="PROSITE" id="PS01330">
    <property type="entry name" value="PABS_1"/>
    <property type="match status" value="1"/>
</dbReference>
<evidence type="ECO:0000313" key="7">
    <source>
        <dbReference type="Proteomes" id="UP000288859"/>
    </source>
</evidence>
<dbReference type="CDD" id="cd02440">
    <property type="entry name" value="AdoMet_MTases"/>
    <property type="match status" value="1"/>
</dbReference>
<dbReference type="Pfam" id="PF01564">
    <property type="entry name" value="Spermine_synth"/>
    <property type="match status" value="2"/>
</dbReference>
<evidence type="ECO:0000256" key="1">
    <source>
        <dbReference type="ARBA" id="ARBA00007867"/>
    </source>
</evidence>
<evidence type="ECO:0000313" key="6">
    <source>
        <dbReference type="EMBL" id="RVX76080.1"/>
    </source>
</evidence>
<dbReference type="PROSITE" id="PS51006">
    <property type="entry name" value="PABS_2"/>
    <property type="match status" value="1"/>
</dbReference>
<reference evidence="6 7" key="1">
    <citation type="submission" date="2017-03" db="EMBL/GenBank/DDBJ databases">
        <title>Genomes of endolithic fungi from Antarctica.</title>
        <authorList>
            <person name="Coleine C."/>
            <person name="Masonjones S."/>
            <person name="Stajich J.E."/>
        </authorList>
    </citation>
    <scope>NUCLEOTIDE SEQUENCE [LARGE SCALE GENOMIC DNA]</scope>
    <source>
        <strain evidence="6 7">CCFEE 6314</strain>
    </source>
</reference>
<dbReference type="InterPro" id="IPR030373">
    <property type="entry name" value="PABS_CS"/>
</dbReference>
<dbReference type="InterPro" id="IPR029063">
    <property type="entry name" value="SAM-dependent_MTases_sf"/>
</dbReference>
<keyword evidence="2 3" id="KW-0808">Transferase</keyword>
<evidence type="ECO:0000259" key="5">
    <source>
        <dbReference type="PROSITE" id="PS51006"/>
    </source>
</evidence>